<reference evidence="4 5" key="1">
    <citation type="submission" date="2017-10" db="EMBL/GenBank/DDBJ databases">
        <title>A novel species of cold-tolerant Malassezia isolated from bats.</title>
        <authorList>
            <person name="Lorch J.M."/>
            <person name="Palmer J.M."/>
            <person name="Vanderwolf K.J."/>
            <person name="Schmidt K.Z."/>
            <person name="Verant M.L."/>
            <person name="Weller T.J."/>
            <person name="Blehert D.S."/>
        </authorList>
    </citation>
    <scope>NUCLEOTIDE SEQUENCE [LARGE SCALE GENOMIC DNA]</scope>
    <source>
        <strain evidence="4 5">NWHC:44797-103</strain>
    </source>
</reference>
<dbReference type="Gene3D" id="2.130.10.10">
    <property type="entry name" value="YVTN repeat-like/Quinoprotein amine dehydrogenase"/>
    <property type="match status" value="1"/>
</dbReference>
<dbReference type="PROSITE" id="PS50082">
    <property type="entry name" value="WD_REPEATS_2"/>
    <property type="match status" value="2"/>
</dbReference>
<dbReference type="EMBL" id="KZ454994">
    <property type="protein sequence ID" value="PKI82676.1"/>
    <property type="molecule type" value="Genomic_DNA"/>
</dbReference>
<evidence type="ECO:0000256" key="1">
    <source>
        <dbReference type="ARBA" id="ARBA00022574"/>
    </source>
</evidence>
<dbReference type="PRINTS" id="PR00320">
    <property type="entry name" value="GPROTEINBRPT"/>
</dbReference>
<name>A0A2N1J7Z1_9BASI</name>
<keyword evidence="2" id="KW-0677">Repeat</keyword>
<keyword evidence="1 3" id="KW-0853">WD repeat</keyword>
<dbReference type="InterPro" id="IPR019775">
    <property type="entry name" value="WD40_repeat_CS"/>
</dbReference>
<keyword evidence="5" id="KW-1185">Reference proteome</keyword>
<dbReference type="Proteomes" id="UP000232875">
    <property type="component" value="Unassembled WGS sequence"/>
</dbReference>
<dbReference type="PROSITE" id="PS00678">
    <property type="entry name" value="WD_REPEATS_1"/>
    <property type="match status" value="1"/>
</dbReference>
<dbReference type="AlphaFoldDB" id="A0A2N1J7Z1"/>
<dbReference type="Pfam" id="PF00400">
    <property type="entry name" value="WD40"/>
    <property type="match status" value="2"/>
</dbReference>
<dbReference type="STRING" id="2020962.A0A2N1J7Z1"/>
<evidence type="ECO:0000313" key="5">
    <source>
        <dbReference type="Proteomes" id="UP000232875"/>
    </source>
</evidence>
<dbReference type="OrthoDB" id="6262491at2759"/>
<sequence length="491" mass="52881">MNTTSATHLFQSDTSLAVGRARAEKAARTAHGELYGHPIWLGSRGAPLQQTETVHAQETPVDTTQLAELAAGADGGKAKAITAHKCSITDPVLWTAESGHIARGISLESGLTLQQLRGHTGPVSALASVVLAHGRTLLFTGSWDKSIRIWAVGERGARRPAPLVILRDAAADFIKALHADAEHACLLSGASDKAVRIWDLRLLIQWASDKAPEEWAEVLSREKDAPVGCPVPTLAGVCREHLRPVVCITTLPPCPDAGFRSDAFYAFSADSMGRVLQSAIVFDDAAERSAHAAVLRELNGPETGVLDMVATWRVYGPEEDQWGADIWVSSSDESVRRFPLSEGAREKFVPGRVSHAGAQVGTAAPLMADALLSIPASASAILPLGVSDGEKDALITGDVQGELEVWCMEPVHKFAAHEGHWHEITHLDRWLRAEDKTLWIVSTSLDGTVRRWPLPRLLTTEAQRDTETRPAAVGVALTAEEEAELTELMDD</sequence>
<dbReference type="InterPro" id="IPR015943">
    <property type="entry name" value="WD40/YVTN_repeat-like_dom_sf"/>
</dbReference>
<accession>A0A2N1J7Z1</accession>
<gene>
    <name evidence="4" type="ORF">MVES_003524</name>
</gene>
<feature type="repeat" description="WD" evidence="3">
    <location>
        <begin position="186"/>
        <end position="201"/>
    </location>
</feature>
<dbReference type="PANTHER" id="PTHR19855">
    <property type="entry name" value="WD40 REPEAT PROTEIN 12, 37"/>
    <property type="match status" value="1"/>
</dbReference>
<dbReference type="SUPFAM" id="SSF50978">
    <property type="entry name" value="WD40 repeat-like"/>
    <property type="match status" value="1"/>
</dbReference>
<protein>
    <submittedName>
        <fullName evidence="4">Uncharacterized protein</fullName>
    </submittedName>
</protein>
<dbReference type="InterPro" id="IPR001680">
    <property type="entry name" value="WD40_rpt"/>
</dbReference>
<evidence type="ECO:0000256" key="2">
    <source>
        <dbReference type="ARBA" id="ARBA00022737"/>
    </source>
</evidence>
<evidence type="ECO:0000313" key="4">
    <source>
        <dbReference type="EMBL" id="PKI82676.1"/>
    </source>
</evidence>
<feature type="repeat" description="WD" evidence="3">
    <location>
        <begin position="116"/>
        <end position="150"/>
    </location>
</feature>
<evidence type="ECO:0000256" key="3">
    <source>
        <dbReference type="PROSITE-ProRule" id="PRU00221"/>
    </source>
</evidence>
<dbReference type="InterPro" id="IPR020472">
    <property type="entry name" value="WD40_PAC1"/>
</dbReference>
<dbReference type="InterPro" id="IPR036322">
    <property type="entry name" value="WD40_repeat_dom_sf"/>
</dbReference>
<dbReference type="PANTHER" id="PTHR19855:SF11">
    <property type="entry name" value="RIBOSOME BIOGENESIS PROTEIN WDR12"/>
    <property type="match status" value="1"/>
</dbReference>
<dbReference type="SMART" id="SM00320">
    <property type="entry name" value="WD40"/>
    <property type="match status" value="3"/>
</dbReference>
<proteinExistence type="predicted"/>
<organism evidence="4 5">
    <name type="scientific">Malassezia vespertilionis</name>
    <dbReference type="NCBI Taxonomy" id="2020962"/>
    <lineage>
        <taxon>Eukaryota</taxon>
        <taxon>Fungi</taxon>
        <taxon>Dikarya</taxon>
        <taxon>Basidiomycota</taxon>
        <taxon>Ustilaginomycotina</taxon>
        <taxon>Malasseziomycetes</taxon>
        <taxon>Malasseziales</taxon>
        <taxon>Malasseziaceae</taxon>
        <taxon>Malassezia</taxon>
    </lineage>
</organism>